<proteinExistence type="predicted"/>
<dbReference type="Proteomes" id="UP000177171">
    <property type="component" value="Unassembled WGS sequence"/>
</dbReference>
<feature type="transmembrane region" description="Helical" evidence="1">
    <location>
        <begin position="6"/>
        <end position="29"/>
    </location>
</feature>
<evidence type="ECO:0000256" key="1">
    <source>
        <dbReference type="SAM" id="Phobius"/>
    </source>
</evidence>
<keyword evidence="1" id="KW-0812">Transmembrane</keyword>
<name>A0A1G2LPI7_9BACT</name>
<keyword evidence="1" id="KW-0472">Membrane</keyword>
<dbReference type="AlphaFoldDB" id="A0A1G2LPI7"/>
<organism evidence="3 4">
    <name type="scientific">Candidatus Sungbacteria bacterium RIFCSPLOWO2_12_FULL_41_11</name>
    <dbReference type="NCBI Taxonomy" id="1802286"/>
    <lineage>
        <taxon>Bacteria</taxon>
        <taxon>Candidatus Sungiibacteriota</taxon>
    </lineage>
</organism>
<keyword evidence="1" id="KW-1133">Transmembrane helix</keyword>
<reference evidence="3 4" key="1">
    <citation type="journal article" date="2016" name="Nat. Commun.">
        <title>Thousands of microbial genomes shed light on interconnected biogeochemical processes in an aquifer system.</title>
        <authorList>
            <person name="Anantharaman K."/>
            <person name="Brown C.T."/>
            <person name="Hug L.A."/>
            <person name="Sharon I."/>
            <person name="Castelle C.J."/>
            <person name="Probst A.J."/>
            <person name="Thomas B.C."/>
            <person name="Singh A."/>
            <person name="Wilkins M.J."/>
            <person name="Karaoz U."/>
            <person name="Brodie E.L."/>
            <person name="Williams K.H."/>
            <person name="Hubbard S.S."/>
            <person name="Banfield J.F."/>
        </authorList>
    </citation>
    <scope>NUCLEOTIDE SEQUENCE [LARGE SCALE GENOMIC DNA]</scope>
</reference>
<feature type="transmembrane region" description="Helical" evidence="1">
    <location>
        <begin position="41"/>
        <end position="60"/>
    </location>
</feature>
<gene>
    <name evidence="3" type="ORF">A3G49_05265</name>
</gene>
<sequence length="199" mass="23092">MEEPRAFKFIYFILYLYLAILLTEAWPRIHKNLLFKRKKTIWAAISVTTVLLAGIIIFMASDKISRISSLVERGRNDPEIGNTCRNPMYGWMRKNTPLESIFLIDPNRYPPFRICAQRGVVYHYRDGAAVAPSSNMLIEWFLRKQAVEAAYEKNKDGQEIFELAVQYKANYIVSEKCVAIPGLETIYSDSEFDCVYKIK</sequence>
<comment type="caution">
    <text evidence="3">The sequence shown here is derived from an EMBL/GenBank/DDBJ whole genome shotgun (WGS) entry which is preliminary data.</text>
</comment>
<accession>A0A1G2LPI7</accession>
<evidence type="ECO:0000259" key="2">
    <source>
        <dbReference type="Pfam" id="PF20604"/>
    </source>
</evidence>
<dbReference type="InterPro" id="IPR046477">
    <property type="entry name" value="DUF6798"/>
</dbReference>
<dbReference type="Pfam" id="PF20604">
    <property type="entry name" value="DUF6798"/>
    <property type="match status" value="1"/>
</dbReference>
<feature type="domain" description="DUF6798" evidence="2">
    <location>
        <begin position="87"/>
        <end position="146"/>
    </location>
</feature>
<dbReference type="EMBL" id="MHQY01000040">
    <property type="protein sequence ID" value="OHA12799.1"/>
    <property type="molecule type" value="Genomic_DNA"/>
</dbReference>
<evidence type="ECO:0000313" key="3">
    <source>
        <dbReference type="EMBL" id="OHA12799.1"/>
    </source>
</evidence>
<protein>
    <recommendedName>
        <fullName evidence="2">DUF6798 domain-containing protein</fullName>
    </recommendedName>
</protein>
<evidence type="ECO:0000313" key="4">
    <source>
        <dbReference type="Proteomes" id="UP000177171"/>
    </source>
</evidence>